<reference evidence="1 2" key="1">
    <citation type="journal article" date="2016" name="Nat. Commun.">
        <title>Thousands of microbial genomes shed light on interconnected biogeochemical processes in an aquifer system.</title>
        <authorList>
            <person name="Anantharaman K."/>
            <person name="Brown C.T."/>
            <person name="Hug L.A."/>
            <person name="Sharon I."/>
            <person name="Castelle C.J."/>
            <person name="Probst A.J."/>
            <person name="Thomas B.C."/>
            <person name="Singh A."/>
            <person name="Wilkins M.J."/>
            <person name="Karaoz U."/>
            <person name="Brodie E.L."/>
            <person name="Williams K.H."/>
            <person name="Hubbard S.S."/>
            <person name="Banfield J.F."/>
        </authorList>
    </citation>
    <scope>NUCLEOTIDE SEQUENCE [LARGE SCALE GENOMIC DNA]</scope>
    <source>
        <strain evidence="2">RBG_16_55_9</strain>
    </source>
</reference>
<sequence>MLKVLIVVLAALLLAIGLFWSFHHTGQSLKQAAQPQTSPSQTPNPADFVDEIDNKYFPLLVGTTFVYEAETDEGTERGEVVVTAETRKILGVTCVVVRDRVTVNGELREETYDWYAQDKAGNVWYFGEDTKEYEGGVVVSTEGSWEAGVSGAQQGIIMEASPEVGDAYRQEHAKGVAEDMAEVLSLKESASVPYGSFDNLLMIKEWSPLNPDVVENKYYAAGVGQVLTVMVKGGSEQSKLVEIRRP</sequence>
<dbReference type="AlphaFoldDB" id="A0A1F5UQ57"/>
<proteinExistence type="predicted"/>
<name>A0A1F5UQ57_FRAXR</name>
<evidence type="ECO:0000313" key="1">
    <source>
        <dbReference type="EMBL" id="OGF53265.1"/>
    </source>
</evidence>
<comment type="caution">
    <text evidence="1">The sequence shown here is derived from an EMBL/GenBank/DDBJ whole genome shotgun (WGS) entry which is preliminary data.</text>
</comment>
<dbReference type="Proteomes" id="UP000179157">
    <property type="component" value="Unassembled WGS sequence"/>
</dbReference>
<dbReference type="EMBL" id="MFGX01000108">
    <property type="protein sequence ID" value="OGF53265.1"/>
    <property type="molecule type" value="Genomic_DNA"/>
</dbReference>
<gene>
    <name evidence="1" type="ORF">A2Z21_01110</name>
</gene>
<evidence type="ECO:0000313" key="2">
    <source>
        <dbReference type="Proteomes" id="UP000179157"/>
    </source>
</evidence>
<protein>
    <submittedName>
        <fullName evidence="1">Uncharacterized protein</fullName>
    </submittedName>
</protein>
<accession>A0A1F5UQ57</accession>
<organism evidence="1 2">
    <name type="scientific">Fraserbacteria sp. (strain RBG_16_55_9)</name>
    <dbReference type="NCBI Taxonomy" id="1817864"/>
    <lineage>
        <taxon>Bacteria</taxon>
        <taxon>Candidatus Fraseribacteriota</taxon>
    </lineage>
</organism>